<dbReference type="EMBL" id="JAXIVS010000012">
    <property type="protein sequence ID" value="MDY7230692.1"/>
    <property type="molecule type" value="Genomic_DNA"/>
</dbReference>
<reference evidence="3 4" key="1">
    <citation type="submission" date="2023-12" db="EMBL/GenBank/DDBJ databases">
        <title>the genome sequence of Hyalangium sp. s54d21.</title>
        <authorList>
            <person name="Zhang X."/>
        </authorList>
    </citation>
    <scope>NUCLEOTIDE SEQUENCE [LARGE SCALE GENOMIC DNA]</scope>
    <source>
        <strain evidence="4">s54d21</strain>
    </source>
</reference>
<feature type="domain" description="SbsA Ig-like" evidence="2">
    <location>
        <begin position="29"/>
        <end position="142"/>
    </location>
</feature>
<dbReference type="InterPro" id="IPR032812">
    <property type="entry name" value="SbsA_Ig"/>
</dbReference>
<evidence type="ECO:0000256" key="1">
    <source>
        <dbReference type="ARBA" id="ARBA00022729"/>
    </source>
</evidence>
<protein>
    <submittedName>
        <fullName evidence="3">Ig-like domain-containing protein</fullName>
    </submittedName>
</protein>
<name>A0ABU5HC33_9BACT</name>
<comment type="caution">
    <text evidence="3">The sequence shown here is derived from an EMBL/GenBank/DDBJ whole genome shotgun (WGS) entry which is preliminary data.</text>
</comment>
<dbReference type="PROSITE" id="PS51257">
    <property type="entry name" value="PROKAR_LIPOPROTEIN"/>
    <property type="match status" value="1"/>
</dbReference>
<organism evidence="3 4">
    <name type="scientific">Hyalangium rubrum</name>
    <dbReference type="NCBI Taxonomy" id="3103134"/>
    <lineage>
        <taxon>Bacteria</taxon>
        <taxon>Pseudomonadati</taxon>
        <taxon>Myxococcota</taxon>
        <taxon>Myxococcia</taxon>
        <taxon>Myxococcales</taxon>
        <taxon>Cystobacterineae</taxon>
        <taxon>Archangiaceae</taxon>
        <taxon>Hyalangium</taxon>
    </lineage>
</organism>
<dbReference type="RefSeq" id="WP_321549410.1">
    <property type="nucleotide sequence ID" value="NZ_JAXIVS010000012.1"/>
</dbReference>
<dbReference type="Pfam" id="PF13205">
    <property type="entry name" value="Big_5"/>
    <property type="match status" value="1"/>
</dbReference>
<sequence length="146" mass="15510">MRRLLIASCAAMGLTGCLEPGDPLLAVRDTDPPELQSTVPAANAEVAKDGTLSVTFSELMDERTLRPGIAVFSGQTEVALRITVPPLSGIDEDTERGDLPYTVMVGAASGAFASNTSYTLVLRTSLTDYEGNALVEEVRVPFRSSF</sequence>
<gene>
    <name evidence="3" type="ORF">SYV04_30125</name>
</gene>
<keyword evidence="1" id="KW-0732">Signal</keyword>
<evidence type="ECO:0000259" key="2">
    <source>
        <dbReference type="Pfam" id="PF13205"/>
    </source>
</evidence>
<keyword evidence="4" id="KW-1185">Reference proteome</keyword>
<evidence type="ECO:0000313" key="3">
    <source>
        <dbReference type="EMBL" id="MDY7230692.1"/>
    </source>
</evidence>
<accession>A0ABU5HC33</accession>
<proteinExistence type="predicted"/>
<evidence type="ECO:0000313" key="4">
    <source>
        <dbReference type="Proteomes" id="UP001291309"/>
    </source>
</evidence>
<dbReference type="Proteomes" id="UP001291309">
    <property type="component" value="Unassembled WGS sequence"/>
</dbReference>